<accession>A0A853EZ34</accession>
<name>A0A853EZ34_9MICO</name>
<comment type="caution">
    <text evidence="1">The sequence shown here is derived from an EMBL/GenBank/DDBJ whole genome shotgun (WGS) entry which is preliminary data.</text>
</comment>
<protein>
    <submittedName>
        <fullName evidence="1">Uncharacterized protein</fullName>
    </submittedName>
</protein>
<organism evidence="1 2">
    <name type="scientific">Sanguibacter inulinus</name>
    <dbReference type="NCBI Taxonomy" id="60922"/>
    <lineage>
        <taxon>Bacteria</taxon>
        <taxon>Bacillati</taxon>
        <taxon>Actinomycetota</taxon>
        <taxon>Actinomycetes</taxon>
        <taxon>Micrococcales</taxon>
        <taxon>Sanguibacteraceae</taxon>
        <taxon>Sanguibacter</taxon>
    </lineage>
</organism>
<gene>
    <name evidence="1" type="ORF">HZZ10_13565</name>
</gene>
<sequence>MGLFTKLGRRTSSPQEWAQLWELLVPLGGQTTPDAVDRWSRWARALPAETLTVAAEQLAEAYALLDTEQHGRALAVEPFTGLDRPFARMRFLRVLDRVILAGPDAVQKVADAPELVRGYDTVHLLDPEQSLGSTAPALVHLSRLLDEARVLGGQSAPTVGELPQPEETEALRAMMQLEHGSASGGWGSSRRWPTLRSAKASRRTRFSIEDPEIAWIDVDASILCEDESGDAPADHVHDESCWTGAGRAATLEVYTALGGAAGAQHELCHRQVGVEVVSAEDATADGGAPDVDEALPMVLVELVLTDAELAVVDPPARVALLVRRSAERLARTALPWSASNRTALVGLAAGQAA</sequence>
<dbReference type="AlphaFoldDB" id="A0A853EZ34"/>
<proteinExistence type="predicted"/>
<dbReference type="Proteomes" id="UP000561011">
    <property type="component" value="Unassembled WGS sequence"/>
</dbReference>
<dbReference type="RefSeq" id="WP_179913907.1">
    <property type="nucleotide sequence ID" value="NZ_JACBYE010000037.1"/>
</dbReference>
<evidence type="ECO:0000313" key="2">
    <source>
        <dbReference type="Proteomes" id="UP000561011"/>
    </source>
</evidence>
<reference evidence="1 2" key="1">
    <citation type="submission" date="2020-07" db="EMBL/GenBank/DDBJ databases">
        <title>MOT database genomes.</title>
        <authorList>
            <person name="Joseph S."/>
            <person name="Aduse-Opoku J."/>
            <person name="Hashim A."/>
            <person name="Wade W."/>
            <person name="Curtis M."/>
        </authorList>
    </citation>
    <scope>NUCLEOTIDE SEQUENCE [LARGE SCALE GENOMIC DNA]</scope>
    <source>
        <strain evidence="1 2">DSM 100099</strain>
    </source>
</reference>
<dbReference type="EMBL" id="JACBYE010000037">
    <property type="protein sequence ID" value="NYS94543.1"/>
    <property type="molecule type" value="Genomic_DNA"/>
</dbReference>
<evidence type="ECO:0000313" key="1">
    <source>
        <dbReference type="EMBL" id="NYS94543.1"/>
    </source>
</evidence>
<keyword evidence="2" id="KW-1185">Reference proteome</keyword>